<sequence>MSKNITLNINNAKETLESVKFQTASGQALRIPAQADVNYQLIDDLTQFGPENIMTKRVGDNLVVAFEGSTIDNPDLILEGYYADATGASKSSLLIGQHENGNVYPYVPESTAPEDAVTMLAEEVQAGQALGGEIISALWAPNPLWLLALLPLAAAAAASGGGGDENPPPPAVHITVDAPDNTNDNTPQITGTSDAPAGSVVAVLLTDSAGATQTVTTTVQADGSYSVEPSTPLADGAYSAQATVTAPSGNTASATDTGNIDTTAIITVNAPDLTNDDTPLITGTTTDVEAGQTVTVTITDVNGGTQVVTTTVQADGSYQIEVPNALPDGEYTATAKVADKLGNEAQASDPGVVDTTAPEITVDVPEHTNDNTPTITGTTDAPEGSVVTVVVTDSAGNTQTVTTQVKEDGTYSVEVPEELPEGEYTVDAGVKDPAGNEGKATDKGSVDTTVPEITVDAPDNTNDNTPTITGTTDAPEGSVVTVVVTDSAGNTQTVTTQVKEDGTYSVEVPEELPEGEYTVDAGVKDPAGNEGKATDKGSVDTTAPEITVDAPDNTNDNTPIITGTTDAPEGSVVTVVVTDSAGNTQTVTTQVKEDGTYSVEVPEELPEGEYTVDAGVKDPAGNEGKATDKGSVDTTAPSAPVVEIQDGGDGHLNAGEIKDGVEVKITLPADAEPGDVLNVDYDGDGKPDFSKELTAEDIKDGVTLTVPENKIPTEGTLEVVANVTDAAGNTGPDGRDESLTDGNVPNDGIAPVVEITEDANNDGFINREELDGDVDVKVSFNGDKVSVGDIVKVTSDGLTKEVAITAEDKANGYITTAFTPPANGTNMIVTAVIEDAAGNVSKEGRDSAKLDLSDLVTDGVTIVIDEDANNDGYISKDELDGQIDVTVTLPKEAVAGDLLVITGTGNTPKEIVLNQADIDAGQVKAAFDAPANGTEFVATAQVSDAAGNESNIAEDKATLKLDEPGAPVVTIVEDANNDGYINHQELDGDIDVAVGLPADAVAGDILTVTDNAGHEHRIELTPEQIAEGKVAVSFPAPADGKEIKVVATVTDAAGNTGPEGTDSAVIDTTVFEGLAIEITEDANNDGYINRDELKDNDIDVRVTLPEGAAAGDTLTISGSGNVDKVITLTQAQIDAGYVDVKFNPTADNTDFVATATIRDVAGNSAGPVSDSARLQLSAPGKPVVTITEDANNDGFISKAELDGDIGVSVALPATAVAGDTLKVDTDGDSQPDFTKVLGTDDIVKGSVDIPGVKNPGEGNTLTVDAWVTDAAGNSGEKGSDSATIDTTAPSAPVVEIQDGGDGHLNAGEIKDGVEVKITLPADAEPGDVLNVDYDGDGKPDFSKELTAEDIKDGVTLTVPENKIPTEGTLEVVANVTDAAGNTGPDGRDESLTDGNVPNDGIAPVVEITEDANNDGFINREELDGDVDVKVSFNGDKVSVGDIVKVTSDGLTKEVAITAEDKANGYITTAFTPPANGTNMIVTAVIEDAAGNVSKEGRDSAKLDLSDLVTEGVSIVIDEDANNDGYISKDELDGQIDVTVTLPKEAVAGDLLVITGTGNTPKEIVLNQADIDAGQVKAAFDAPANGTEFVATAQVSDAAGNESNIAEDKATLKLDEPGAPVVTIVEDANNDGYINHQELDGDIDVAVGLPADAVAGDILTVTDNAGHEHRIELTPEQIAEGKVAVSFPAPADGKEIKVVATVTDAAGNTGPEGTDSAVIDTTVFEGLAIEITEDANNDGYINRDELKDNDIDVRVTLPEGAAAGDTLTISGSGNVDKVITLTQAQIDAGYVDVKFNPTADNTDFVATATIRDVAGNSAGPVSDSARLQLSAPGKPVVTITEDANNDGFISKAELDGDIGVSVALPATAVAGDTLKVDTDGDSQPDFTKVLGTDDIVKGSVDIPGVKNPGEGNTLTVDAWVTDAAGNSGEKGSDSATIDTTAPSAPVVEIQDGGDGHLNAGEIKDGVEVKITLPADAEPGDVLNVDYDGDGKPDFSKELTAEDIKDGVTLTVPENKIPTEGTLEVVANVTDAAGNTGPDGRDESLTDGNVPNDGIAPVVEITEDANNDGFINREELDGDVDVKVSFNGDKVSVGDIVKVTSDGLTKEVAITAEDKANGYITTAFTPPANGTNMIVTAVIEDAAGNVSKEGRDSAKLDLSDLVTDGVTIVIDEDANNDGYISKDELDGQIDVTVTLPKEAVAGDLLVITGTGNTPKEIVLNQADIDAGQVKAAFDAPANGTEFVATAQVSDAAGNESNIAEDKATLKLDEPGAPVVTIVEDANNDGYINHQELDGDIDVAVGLPADAVAGDILTVTDNAGHEHRIELTPEQIAEGKVAVSFPAPADGKEIKVVATVTDAAGNTGPEGTDSAVIDTTVFEGLAIEITEDANNDGYINRDELKDNDIDVRVTLPEGAAAGDTLTISGSGNVDKVITLTQAQIDAGYVDVKFNPTADNTDFVATATIRDVAGNSAGPVSDSARLQLSAPGKPVVTITEDANNDGFISKAELDGDIGVSVALPATAVAGDTLKVDTDGDSQPDFTKVLGTDDIVKGSVDIPGVKNPGEGNTLTVDAWVTDAAGNSGEKGSDSATIDTTAPSAPVVEIQDGGDGHLNAGEIKDGVEVKITLPADAEPGDVLNVDYDGDGKPDFSKELTAEDIKDGVTLTVPENKIPTEGTLEVVANVTDAAGNTGPDGRDESLTDGNVPNDGIAPVVEITEDANNDGFINREELDGDVDVKVSFNGDKVSVGDIVKVTSDGLTKEVAITAEDKANGYITTAFTPPANGTNMIVTAVIEDAAGNVSKEGRDSAKLDLSDLVTDGVTIVIDEDANNDGYISKDELDGQIDVTVTLPKEAVAGDLLVITGTGNTPKEIVLNQADIDAGQVKAAFDAPANGTEFVATAQVSDAAGNESNIAEDKATLKLDEPGAPVVTIVEDANNDGYINHQELDGDIDVAVGLPADAVAGDILTVTDNAGHEHRIELTPEQIAEGKVAVSFPAPADGKEIKVVATVTDAAGNTGPEGTDSAVIDTTVFEGLAIEITEDANNDGYINRDELKDNDIDVRVTLPEGAAAGDTLTISGSGNVDKVITLTQAQIDAGYVDVKFNPTADNTDFVATATIRDVAGNSAGPVSDSARLQLSAPGKPVVTITEDANNDGFISKAELDGDIGVSVALPATAVAGDTLKVDTDGDSQPDFTKVLGTDDIVKGSVDIPGVKNPGEGNTLTVDAWVTDAAGNSGEKGSDSATIDTTAPSAPVVEIQDGGDGHLNAGEIKDGVEVKITLPADAEPGDVLNVDYDGDGKPDFSKELTAEDIKDGVTLTVPENKIPTEGTLEVVANVTDAAGNTGPDGRDESLTDGNVPNDGIAPVVEITEDANNDGFINREELDGDVDVKVSFNGDKVSVGDIVKVTSDGLTKEVAITAEDKANGYITTAFTPPANGTNMIVTAVIEDAAGNVSKEGRDSAKLDLSDLVTDGVTIVIDEDANNDGYISKDELDGQIDVTVTLPKEAVAGDLLVITGTGNTPKEIVLNQADIDAGQVKAAFDAPANGTEFVATAQVSDAAGNESNIAEDKATLKLDEPGAPVVTIVEDANNDGYINHQELDGDIDVAVGLPADAVAGDILTVTDNAGHEHRIKLTPEQIAEGKVAVSFPAPADGKEIEVVATVTDAAGNTGPEGTDSAVIDTTAPVIDINHIAGENQGATDADGYAVINAADKANGFKVSGSTDAENGQTVVIKVLDGGKEVASYSATVNNGTWSATVPANSGWITDGKAYSFSATVSDKAGNTATDVDVTRATDITPPNESTTKLVITSVAGDDVVNGAEAGAAEVPVSGKVSGEFNAGDVVTIVVNGTRYTTKVAADGNFTVQVKGSDLAADGDKVVDGSITTTDAAGNTGTITATRPYSVDTKVAIDINHIAGENQGATDADGYAVINAADKANGFKVSGSTDAENGQTVLIKVLDGGKEVASYSATVNNGTWSANVPANSGWIADGKAYSFSATVSDKAGNTATDVDITKATDLTAPKITVDAPDNSNDNTPTITGTTDAPAGSVVTIVVTDSGNKVQTFTAVVQAGGTYRADVPAALAEGNYVAKATVKDPAGNEATATDPGSIDTTNPTVVIDDGNLSVQEATGASVSGIIKVSDNNSVAGITVAGKDVTAATSANPVVIATDKGTLKITGYNAATGVVSYTYTEADKAQNHSAGDNSVRDSFVVVVRDKAGNTAMDSLDVTITDTAPVAVNDTQSITEGEALVSGNLLANDSTGADVPLEVSVAQPQGAYGVLTVHADGSYTYALDSANPAVKALNDGQSLTETFSYTITDADGDRSSATLKVTINGVSDDKIIIGGNNSDTIYGAGGNDVLIGDRGGVNTIITKGQDYNIAILMDVSNSMLNYQSTTGVTYMEMARQSLLKLAHDLAEHDGHTNVFLTLFDQTVNKQIKITDLNESNVDRLLAEINVMRTLKMRSEGSTNYDLAFKSASGWFDAVGSNGYKNVTYFLTDGQPTSYGNSYNTSGAYVTQPSVTAALNSYKKVAGMSDVHAIGFEAGIQENVLRYFDNTIDGNGSLGSGSTTVTHTDGRNSWRVTYSGSTGEVAIIDHPNELDAALQSGSTTTSPNPVSDDYVYGGNGDDILFGDSINTDHLSWTNADTGIRYTAGSHDGMGADALGEYIKWSENHGSEAGSQQMVDYVRENWVSLLDGRSDGGNDTLNGGAGNDILFGGAGNDTLTGGAGADQFVFLANSNSGKDVITDFEAGTDKVVFADLVNANQLQGAVWNDNTHTLSFTGVDKAGQTYNNSITFNGMAAGETLNSILEKHVEFIG</sequence>
<reference evidence="3" key="1">
    <citation type="submission" date="2021-12" db="EMBL/GenBank/DDBJ databases">
        <authorList>
            <person name="Veyrier F.J."/>
        </authorList>
    </citation>
    <scope>NUCLEOTIDE SEQUENCE</scope>
    <source>
        <strain evidence="3">1258/02</strain>
    </source>
</reference>
<dbReference type="NCBIfam" id="TIGR01965">
    <property type="entry name" value="VCBS_repeat"/>
    <property type="match status" value="1"/>
</dbReference>
<dbReference type="SMART" id="SM00327">
    <property type="entry name" value="VWA"/>
    <property type="match status" value="1"/>
</dbReference>
<feature type="region of interest" description="Disordered" evidence="1">
    <location>
        <begin position="426"/>
        <end position="474"/>
    </location>
</feature>
<dbReference type="RefSeq" id="WP_244802598.1">
    <property type="nucleotide sequence ID" value="NZ_CP091507.1"/>
</dbReference>
<evidence type="ECO:0000313" key="4">
    <source>
        <dbReference type="Proteomes" id="UP000829756"/>
    </source>
</evidence>
<dbReference type="InterPro" id="IPR013783">
    <property type="entry name" value="Ig-like_fold"/>
</dbReference>
<dbReference type="InterPro" id="IPR001343">
    <property type="entry name" value="Hemolysn_Ca-bd"/>
</dbReference>
<dbReference type="KEGG" id="usu:LVJ78_03425"/>
<dbReference type="PROSITE" id="PS50234">
    <property type="entry name" value="VWFA"/>
    <property type="match status" value="1"/>
</dbReference>
<feature type="region of interest" description="Disordered" evidence="1">
    <location>
        <begin position="515"/>
        <end position="567"/>
    </location>
</feature>
<feature type="region of interest" description="Disordered" evidence="1">
    <location>
        <begin position="4017"/>
        <end position="4036"/>
    </location>
</feature>
<gene>
    <name evidence="3" type="ORF">LVJ78_03425</name>
</gene>
<feature type="compositionally biased region" description="Low complexity" evidence="1">
    <location>
        <begin position="454"/>
        <end position="474"/>
    </location>
</feature>
<dbReference type="PROSITE" id="PS00018">
    <property type="entry name" value="EF_HAND_1"/>
    <property type="match status" value="23"/>
</dbReference>
<dbReference type="InterPro" id="IPR011049">
    <property type="entry name" value="Serralysin-like_metalloprot_C"/>
</dbReference>
<protein>
    <submittedName>
        <fullName evidence="3">Ig-like domain-containing protein</fullName>
    </submittedName>
</protein>
<dbReference type="InterPro" id="IPR018511">
    <property type="entry name" value="Hemolysin-typ_Ca-bd_CS"/>
</dbReference>
<dbReference type="Pfam" id="PF17963">
    <property type="entry name" value="Big_9"/>
    <property type="match status" value="1"/>
</dbReference>
<dbReference type="GO" id="GO:0005509">
    <property type="term" value="F:calcium ion binding"/>
    <property type="evidence" value="ECO:0007669"/>
    <property type="project" value="InterPro"/>
</dbReference>
<name>A0AAE9GW63_9NEIS</name>
<dbReference type="Pfam" id="PF00353">
    <property type="entry name" value="HemolysinCabind"/>
    <property type="match status" value="3"/>
</dbReference>
<reference evidence="3" key="2">
    <citation type="journal article" date="2022" name="Res Sq">
        <title>Evolution of multicellular longitudinally dividing oral cavity symbionts (Neisseriaceae).</title>
        <authorList>
            <person name="Nyongesa S."/>
            <person name="Weber P."/>
            <person name="Bernet E."/>
            <person name="Pullido F."/>
            <person name="Nieckarz M."/>
            <person name="Delaby M."/>
            <person name="Nieves C."/>
            <person name="Viehboeck T."/>
            <person name="Krause N."/>
            <person name="Rivera-Millot A."/>
            <person name="Nakamura A."/>
            <person name="Vischer N."/>
            <person name="VanNieuwenhze M."/>
            <person name="Brun Y."/>
            <person name="Cava F."/>
            <person name="Bulgheresi S."/>
            <person name="Veyrier F."/>
        </authorList>
    </citation>
    <scope>NUCLEOTIDE SEQUENCE</scope>
    <source>
        <strain evidence="3">1258/02</strain>
    </source>
</reference>
<dbReference type="SUPFAM" id="SSF51120">
    <property type="entry name" value="beta-Roll"/>
    <property type="match status" value="1"/>
</dbReference>
<feature type="compositionally biased region" description="Polar residues" evidence="1">
    <location>
        <begin position="552"/>
        <end position="565"/>
    </location>
</feature>
<feature type="domain" description="VWFA" evidence="2">
    <location>
        <begin position="4371"/>
        <end position="4544"/>
    </location>
</feature>
<dbReference type="InterPro" id="IPR018247">
    <property type="entry name" value="EF_Hand_1_Ca_BS"/>
</dbReference>
<dbReference type="Proteomes" id="UP000829756">
    <property type="component" value="Chromosome"/>
</dbReference>
<dbReference type="InterPro" id="IPR002035">
    <property type="entry name" value="VWF_A"/>
</dbReference>
<feature type="region of interest" description="Disordered" evidence="1">
    <location>
        <begin position="608"/>
        <end position="636"/>
    </location>
</feature>
<dbReference type="NCBIfam" id="NF012196">
    <property type="entry name" value="Ig_like_ice"/>
    <property type="match status" value="1"/>
</dbReference>
<dbReference type="Gene3D" id="2.60.40.10">
    <property type="entry name" value="Immunoglobulins"/>
    <property type="match status" value="28"/>
</dbReference>
<evidence type="ECO:0000313" key="3">
    <source>
        <dbReference type="EMBL" id="UOO80074.1"/>
    </source>
</evidence>
<proteinExistence type="predicted"/>
<dbReference type="SUPFAM" id="SSF53300">
    <property type="entry name" value="vWA-like"/>
    <property type="match status" value="1"/>
</dbReference>
<evidence type="ECO:0000259" key="2">
    <source>
        <dbReference type="PROSITE" id="PS50234"/>
    </source>
</evidence>
<feature type="region of interest" description="Disordered" evidence="1">
    <location>
        <begin position="157"/>
        <end position="195"/>
    </location>
</feature>
<dbReference type="Gene3D" id="3.40.50.410">
    <property type="entry name" value="von Willebrand factor, type A domain"/>
    <property type="match status" value="1"/>
</dbReference>
<dbReference type="EMBL" id="CP091507">
    <property type="protein sequence ID" value="UOO80074.1"/>
    <property type="molecule type" value="Genomic_DNA"/>
</dbReference>
<dbReference type="InterPro" id="IPR010221">
    <property type="entry name" value="VCBS_dom"/>
</dbReference>
<feature type="compositionally biased region" description="Polar residues" evidence="1">
    <location>
        <begin position="4023"/>
        <end position="4036"/>
    </location>
</feature>
<dbReference type="PRINTS" id="PR00313">
    <property type="entry name" value="CABNDNGRPT"/>
</dbReference>
<organism evidence="3 4">
    <name type="scientific">Uruburuella suis</name>
    <dbReference type="NCBI Taxonomy" id="252130"/>
    <lineage>
        <taxon>Bacteria</taxon>
        <taxon>Pseudomonadati</taxon>
        <taxon>Pseudomonadota</taxon>
        <taxon>Betaproteobacteria</taxon>
        <taxon>Neisseriales</taxon>
        <taxon>Neisseriaceae</taxon>
        <taxon>Uruburuella</taxon>
    </lineage>
</organism>
<dbReference type="Pfam" id="PF13519">
    <property type="entry name" value="VWA_2"/>
    <property type="match status" value="1"/>
</dbReference>
<dbReference type="PROSITE" id="PS00330">
    <property type="entry name" value="HEMOLYSIN_CALCIUM"/>
    <property type="match status" value="2"/>
</dbReference>
<dbReference type="Pfam" id="PF12245">
    <property type="entry name" value="Big_3_2"/>
    <property type="match status" value="2"/>
</dbReference>
<dbReference type="InterPro" id="IPR036465">
    <property type="entry name" value="vWFA_dom_sf"/>
</dbReference>
<dbReference type="InterPro" id="IPR022038">
    <property type="entry name" value="Ig-like_bact"/>
</dbReference>
<feature type="compositionally biased region" description="Polar residues" evidence="1">
    <location>
        <begin position="180"/>
        <end position="193"/>
    </location>
</feature>
<dbReference type="NCBIfam" id="NF033510">
    <property type="entry name" value="Ca_tandemer"/>
    <property type="match status" value="9"/>
</dbReference>
<dbReference type="Pfam" id="PF19077">
    <property type="entry name" value="Big_13"/>
    <property type="match status" value="6"/>
</dbReference>
<dbReference type="InterPro" id="IPR044016">
    <property type="entry name" value="Big_13"/>
</dbReference>
<dbReference type="CDD" id="cd00198">
    <property type="entry name" value="vWFA"/>
    <property type="match status" value="1"/>
</dbReference>
<accession>A0AAE9GW63</accession>
<evidence type="ECO:0000256" key="1">
    <source>
        <dbReference type="SAM" id="MobiDB-lite"/>
    </source>
</evidence>
<dbReference type="InterPro" id="IPR049826">
    <property type="entry name" value="Ig-like_ice"/>
</dbReference>